<dbReference type="InterPro" id="IPR035892">
    <property type="entry name" value="C2_domain_sf"/>
</dbReference>
<keyword evidence="10" id="KW-1185">Reference proteome</keyword>
<evidence type="ECO:0000256" key="5">
    <source>
        <dbReference type="ARBA" id="ARBA00023273"/>
    </source>
</evidence>
<accession>A0AAD9UFK2</accession>
<dbReference type="EMBL" id="JAODUO010000159">
    <property type="protein sequence ID" value="KAK2187638.1"/>
    <property type="molecule type" value="Genomic_DNA"/>
</dbReference>
<dbReference type="SUPFAM" id="SSF49562">
    <property type="entry name" value="C2 domain (Calcium/lipid-binding domain, CaLB)"/>
    <property type="match status" value="3"/>
</dbReference>
<evidence type="ECO:0000256" key="4">
    <source>
        <dbReference type="ARBA" id="ARBA00023069"/>
    </source>
</evidence>
<evidence type="ECO:0000256" key="1">
    <source>
        <dbReference type="ARBA" id="ARBA00004138"/>
    </source>
</evidence>
<dbReference type="Pfam" id="PF18111">
    <property type="entry name" value="RPGR1_C"/>
    <property type="match status" value="1"/>
</dbReference>
<dbReference type="Proteomes" id="UP001209878">
    <property type="component" value="Unassembled WGS sequence"/>
</dbReference>
<keyword evidence="3 6" id="KW-0175">Coiled coil</keyword>
<evidence type="ECO:0000256" key="3">
    <source>
        <dbReference type="ARBA" id="ARBA00023054"/>
    </source>
</evidence>
<dbReference type="PROSITE" id="PS50004">
    <property type="entry name" value="C2"/>
    <property type="match status" value="1"/>
</dbReference>
<dbReference type="Gene3D" id="2.60.40.150">
    <property type="entry name" value="C2 domain"/>
    <property type="match status" value="3"/>
</dbReference>
<dbReference type="InterPro" id="IPR041091">
    <property type="entry name" value="RPGRIP1_C"/>
</dbReference>
<feature type="compositionally biased region" description="Acidic residues" evidence="7">
    <location>
        <begin position="1136"/>
        <end position="1167"/>
    </location>
</feature>
<name>A0AAD9UFK2_RIDPI</name>
<dbReference type="InterPro" id="IPR000008">
    <property type="entry name" value="C2_dom"/>
</dbReference>
<feature type="coiled-coil region" evidence="6">
    <location>
        <begin position="119"/>
        <end position="153"/>
    </location>
</feature>
<feature type="compositionally biased region" description="Polar residues" evidence="7">
    <location>
        <begin position="1105"/>
        <end position="1121"/>
    </location>
</feature>
<dbReference type="CDD" id="cd00030">
    <property type="entry name" value="C2"/>
    <property type="match status" value="1"/>
</dbReference>
<feature type="coiled-coil region" evidence="6">
    <location>
        <begin position="213"/>
        <end position="247"/>
    </location>
</feature>
<proteinExistence type="inferred from homology"/>
<dbReference type="InterPro" id="IPR021656">
    <property type="entry name" value="C2-C2_1"/>
</dbReference>
<dbReference type="GO" id="GO:1905515">
    <property type="term" value="P:non-motile cilium assembly"/>
    <property type="evidence" value="ECO:0007669"/>
    <property type="project" value="TreeGrafter"/>
</dbReference>
<evidence type="ECO:0000256" key="2">
    <source>
        <dbReference type="ARBA" id="ARBA00006042"/>
    </source>
</evidence>
<organism evidence="9 10">
    <name type="scientific">Ridgeia piscesae</name>
    <name type="common">Tubeworm</name>
    <dbReference type="NCBI Taxonomy" id="27915"/>
    <lineage>
        <taxon>Eukaryota</taxon>
        <taxon>Metazoa</taxon>
        <taxon>Spiralia</taxon>
        <taxon>Lophotrochozoa</taxon>
        <taxon>Annelida</taxon>
        <taxon>Polychaeta</taxon>
        <taxon>Sedentaria</taxon>
        <taxon>Canalipalpata</taxon>
        <taxon>Sabellida</taxon>
        <taxon>Siboglinidae</taxon>
        <taxon>Ridgeia</taxon>
    </lineage>
</organism>
<feature type="coiled-coil region" evidence="6">
    <location>
        <begin position="517"/>
        <end position="586"/>
    </location>
</feature>
<comment type="caution">
    <text evidence="9">The sequence shown here is derived from an EMBL/GenBank/DDBJ whole genome shotgun (WGS) entry which is preliminary data.</text>
</comment>
<gene>
    <name evidence="9" type="ORF">NP493_159g03000</name>
</gene>
<feature type="compositionally biased region" description="Polar residues" evidence="7">
    <location>
        <begin position="1185"/>
        <end position="1195"/>
    </location>
</feature>
<evidence type="ECO:0000259" key="8">
    <source>
        <dbReference type="PROSITE" id="PS50004"/>
    </source>
</evidence>
<dbReference type="InterPro" id="IPR031139">
    <property type="entry name" value="RPGRIP1_fam"/>
</dbReference>
<keyword evidence="4" id="KW-0969">Cilium</keyword>
<feature type="coiled-coil region" evidence="6">
    <location>
        <begin position="280"/>
        <end position="407"/>
    </location>
</feature>
<feature type="compositionally biased region" description="Basic and acidic residues" evidence="7">
    <location>
        <begin position="37"/>
        <end position="47"/>
    </location>
</feature>
<feature type="region of interest" description="Disordered" evidence="7">
    <location>
        <begin position="981"/>
        <end position="1202"/>
    </location>
</feature>
<feature type="compositionally biased region" description="Acidic residues" evidence="7">
    <location>
        <begin position="1084"/>
        <end position="1104"/>
    </location>
</feature>
<dbReference type="SMART" id="SM00239">
    <property type="entry name" value="C2"/>
    <property type="match status" value="1"/>
</dbReference>
<evidence type="ECO:0000313" key="10">
    <source>
        <dbReference type="Proteomes" id="UP001209878"/>
    </source>
</evidence>
<dbReference type="GO" id="GO:0035869">
    <property type="term" value="C:ciliary transition zone"/>
    <property type="evidence" value="ECO:0007669"/>
    <property type="project" value="TreeGrafter"/>
</dbReference>
<comment type="subcellular location">
    <subcellularLocation>
        <location evidence="1">Cell projection</location>
        <location evidence="1">Cilium</location>
    </subcellularLocation>
</comment>
<comment type="similarity">
    <text evidence="2">Belongs to the RPGRIP1 family.</text>
</comment>
<dbReference type="GO" id="GO:0005856">
    <property type="term" value="C:cytoskeleton"/>
    <property type="evidence" value="ECO:0007669"/>
    <property type="project" value="UniProtKB-ARBA"/>
</dbReference>
<dbReference type="FunFam" id="2.60.40.150:FF:000073">
    <property type="entry name" value="protein fantom isoform X1"/>
    <property type="match status" value="1"/>
</dbReference>
<feature type="domain" description="C2" evidence="8">
    <location>
        <begin position="797"/>
        <end position="926"/>
    </location>
</feature>
<evidence type="ECO:0000256" key="6">
    <source>
        <dbReference type="SAM" id="Coils"/>
    </source>
</evidence>
<dbReference type="PANTHER" id="PTHR14240">
    <property type="entry name" value="RETINITIS PIGMENTOSA GTPASE REGULATOR-INTERACTING PROTEIN"/>
    <property type="match status" value="1"/>
</dbReference>
<dbReference type="Pfam" id="PF11618">
    <property type="entry name" value="C2-C2_1"/>
    <property type="match status" value="2"/>
</dbReference>
<evidence type="ECO:0000256" key="7">
    <source>
        <dbReference type="SAM" id="MobiDB-lite"/>
    </source>
</evidence>
<sequence>MKRHTGWTGAQGDDTDLIPERDVGQLSPKKRAVNQTRKLEDAGDGHRNTAIQRQMVSKWEREILEDKYLRLYEENILLKKHGRRQEDKIKRMATKLLRLLSDKKKMDTGIAGLAKKGRDIETEEMLEDLHSKMRELERQNTQLKEKLLLTKQQVALQAQTSRRPIYGHVQARINTGIPKPPVDPRIARGMRVTGPPIPMSKTALAPRYGHSVLEETRAENKMLESVIGELQETINVLEQETEMLKEQGRIKEAEFEEDLLKIKQQITQGQRTVIQENIDVIRLQREVKEKSTKLTALQAQFASLDENLHSVKGSHEQVLREMSLLNEQLKREQNKCLSLQHELRSGNASQRIILELQERVTDLERECEILKEANEKLVKSAFDLEREREWRQRENALKVQIAQLEATLKADVGEKGSIIDRLTTENAAVSVAKLLRIPLVNYIDAHEKLQEEHKDLRIKYIQLKQEADDLRDKMRFFTKESAIDFEEIEEALMIVKQRKEKDSHELDFLHKVDDERSKDLEKLVRELRAEHADTIHELEKTRNLLIVQHKINKDYQMEVDAVTRKLEEVKAEYEAKVDEYAQLLDIRAARIRKLEKQLRDVAYGTRQYRVTAADEDDDEQGSDVETVDETVHLDRGENLFEIHISKLVLSPEALRELNDNEPNLFCTWEFYEYEIQSTPVLKGPLAEFKFTSKYIVKVDDFFLHYLQKDSCTLEVHQSFGTDYHTVAAAQLKMRDIVDKTHGRLHGTAQLTGVDERNMGMVFGTVEFWVRLRVPMEQAIRLYKERSKALGYIESNTRLAQQAVTAMDEMAAKRPVDNINELHIQIIKCDELKSRREGVQPSPYCMYKFFDFNDYDTNIVQGSNNPHFSDLKTFPVGMTADLDSYLKAKPMLVYVFDDCDPDETEYLGCAKVPLIPLAHDKAIKGTFELRRRDGSVSGTLDVHLKWQYTYIPPKASTKTPAQLQALVPEEPEKLSLLPGEEEALQQSSVLAAGPDTSVPDMRGRKPPSHGPSAASTPMAHKQPVTATPQHPRVSRKASGKGGGGVEEITSDISEGTPVPGESATVTETDTSDEEGTYSANKVSPDDSEDTNTVIEEELEYSDDAETCTSTSTEVTDRQSQTPRSPPPVPAVQVNEALSEDTMFEEVRDDNEEDEEVIEEEVDEEDGSEDHEGTESTAESEGVVLGSPSSRPGSRNHTGGPGDQVEVMVSRLSFNPNAPALDNDAIKMLFVEYRFLGVPPEETETPYSLPKPTANKNISFNFSKVFHVDFQNHYERRQYLASMLLPDDPDEGRVRFTVVSEPVDPDDRDGECEDVGVAFVSVRDILNQRKDIIEQDMPLYNVEDETTVIGNINLTVKCLSALDAVKAELQLTDQSTDRDTA</sequence>
<protein>
    <recommendedName>
        <fullName evidence="8">C2 domain-containing protein</fullName>
    </recommendedName>
</protein>
<evidence type="ECO:0000313" key="9">
    <source>
        <dbReference type="EMBL" id="KAK2187638.1"/>
    </source>
</evidence>
<keyword evidence="5" id="KW-0966">Cell projection</keyword>
<feature type="coiled-coil region" evidence="6">
    <location>
        <begin position="439"/>
        <end position="480"/>
    </location>
</feature>
<reference evidence="9" key="1">
    <citation type="journal article" date="2023" name="Mol. Biol. Evol.">
        <title>Third-Generation Sequencing Reveals the Adaptive Role of the Epigenome in Three Deep-Sea Polychaetes.</title>
        <authorList>
            <person name="Perez M."/>
            <person name="Aroh O."/>
            <person name="Sun Y."/>
            <person name="Lan Y."/>
            <person name="Juniper S.K."/>
            <person name="Young C.R."/>
            <person name="Angers B."/>
            <person name="Qian P.Y."/>
        </authorList>
    </citation>
    <scope>NUCLEOTIDE SEQUENCE</scope>
    <source>
        <strain evidence="9">R07B-5</strain>
    </source>
</reference>
<dbReference type="PANTHER" id="PTHR14240:SF1">
    <property type="entry name" value="PROTEIN FANTOM-RELATED"/>
    <property type="match status" value="1"/>
</dbReference>
<feature type="region of interest" description="Disordered" evidence="7">
    <location>
        <begin position="1"/>
        <end position="48"/>
    </location>
</feature>